<dbReference type="OrthoDB" id="2121828at2759"/>
<gene>
    <name evidence="1" type="ORF">Bca52824_072379</name>
</gene>
<keyword evidence="2" id="KW-1185">Reference proteome</keyword>
<comment type="caution">
    <text evidence="1">The sequence shown here is derived from an EMBL/GenBank/DDBJ whole genome shotgun (WGS) entry which is preliminary data.</text>
</comment>
<protein>
    <submittedName>
        <fullName evidence="1">Uncharacterized protein</fullName>
    </submittedName>
</protein>
<dbReference type="AlphaFoldDB" id="A0A8X7QAX5"/>
<sequence>MVRNRLRPSPQDTYRYGKINITRTIRLASSARQIKGNQRYAVNRASFYPSDTPLKLADFQN</sequence>
<reference evidence="1 2" key="1">
    <citation type="submission" date="2020-02" db="EMBL/GenBank/DDBJ databases">
        <authorList>
            <person name="Ma Q."/>
            <person name="Huang Y."/>
            <person name="Song X."/>
            <person name="Pei D."/>
        </authorList>
    </citation>
    <scope>NUCLEOTIDE SEQUENCE [LARGE SCALE GENOMIC DNA]</scope>
    <source>
        <strain evidence="1">Sxm20200214</strain>
        <tissue evidence="1">Leaf</tissue>
    </source>
</reference>
<evidence type="ECO:0000313" key="1">
    <source>
        <dbReference type="EMBL" id="KAG2265300.1"/>
    </source>
</evidence>
<accession>A0A8X7QAX5</accession>
<evidence type="ECO:0000313" key="2">
    <source>
        <dbReference type="Proteomes" id="UP000886595"/>
    </source>
</evidence>
<dbReference type="Proteomes" id="UP000886595">
    <property type="component" value="Unassembled WGS sequence"/>
</dbReference>
<dbReference type="EMBL" id="JAAMPC010000014">
    <property type="protein sequence ID" value="KAG2265300.1"/>
    <property type="molecule type" value="Genomic_DNA"/>
</dbReference>
<proteinExistence type="predicted"/>
<organism evidence="1 2">
    <name type="scientific">Brassica carinata</name>
    <name type="common">Ethiopian mustard</name>
    <name type="synonym">Abyssinian cabbage</name>
    <dbReference type="NCBI Taxonomy" id="52824"/>
    <lineage>
        <taxon>Eukaryota</taxon>
        <taxon>Viridiplantae</taxon>
        <taxon>Streptophyta</taxon>
        <taxon>Embryophyta</taxon>
        <taxon>Tracheophyta</taxon>
        <taxon>Spermatophyta</taxon>
        <taxon>Magnoliopsida</taxon>
        <taxon>eudicotyledons</taxon>
        <taxon>Gunneridae</taxon>
        <taxon>Pentapetalae</taxon>
        <taxon>rosids</taxon>
        <taxon>malvids</taxon>
        <taxon>Brassicales</taxon>
        <taxon>Brassicaceae</taxon>
        <taxon>Brassiceae</taxon>
        <taxon>Brassica</taxon>
    </lineage>
</organism>
<name>A0A8X7QAX5_BRACI</name>